<reference evidence="1" key="1">
    <citation type="submission" date="2017-07" db="EMBL/GenBank/DDBJ databases">
        <title>Taro Niue Genome Assembly and Annotation.</title>
        <authorList>
            <person name="Atibalentja N."/>
            <person name="Keating K."/>
            <person name="Fields C.J."/>
        </authorList>
    </citation>
    <scope>NUCLEOTIDE SEQUENCE</scope>
    <source>
        <strain evidence="1">Niue_2</strain>
        <tissue evidence="1">Leaf</tissue>
    </source>
</reference>
<organism evidence="1 2">
    <name type="scientific">Colocasia esculenta</name>
    <name type="common">Wild taro</name>
    <name type="synonym">Arum esculentum</name>
    <dbReference type="NCBI Taxonomy" id="4460"/>
    <lineage>
        <taxon>Eukaryota</taxon>
        <taxon>Viridiplantae</taxon>
        <taxon>Streptophyta</taxon>
        <taxon>Embryophyta</taxon>
        <taxon>Tracheophyta</taxon>
        <taxon>Spermatophyta</taxon>
        <taxon>Magnoliopsida</taxon>
        <taxon>Liliopsida</taxon>
        <taxon>Araceae</taxon>
        <taxon>Aroideae</taxon>
        <taxon>Colocasieae</taxon>
        <taxon>Colocasia</taxon>
    </lineage>
</organism>
<dbReference type="EMBL" id="NMUH01003476">
    <property type="protein sequence ID" value="MQM05795.1"/>
    <property type="molecule type" value="Genomic_DNA"/>
</dbReference>
<dbReference type="AlphaFoldDB" id="A0A843WMQ6"/>
<name>A0A843WMQ6_COLES</name>
<accession>A0A843WMQ6</accession>
<keyword evidence="2" id="KW-1185">Reference proteome</keyword>
<proteinExistence type="predicted"/>
<gene>
    <name evidence="1" type="ORF">Taro_038611</name>
</gene>
<evidence type="ECO:0000313" key="2">
    <source>
        <dbReference type="Proteomes" id="UP000652761"/>
    </source>
</evidence>
<protein>
    <submittedName>
        <fullName evidence="1">Uncharacterized protein</fullName>
    </submittedName>
</protein>
<sequence length="44" mass="5180">LEDWKSQLKVHRARIVEFAAFPSQPHSRHFQRGSLSVFKVALFQ</sequence>
<feature type="non-terminal residue" evidence="1">
    <location>
        <position position="1"/>
    </location>
</feature>
<dbReference type="Proteomes" id="UP000652761">
    <property type="component" value="Unassembled WGS sequence"/>
</dbReference>
<evidence type="ECO:0000313" key="1">
    <source>
        <dbReference type="EMBL" id="MQM05795.1"/>
    </source>
</evidence>
<comment type="caution">
    <text evidence="1">The sequence shown here is derived from an EMBL/GenBank/DDBJ whole genome shotgun (WGS) entry which is preliminary data.</text>
</comment>